<keyword evidence="7" id="KW-0915">Sodium</keyword>
<evidence type="ECO:0000256" key="3">
    <source>
        <dbReference type="ARBA" id="ARBA00022448"/>
    </source>
</evidence>
<dbReference type="Proteomes" id="UP000887013">
    <property type="component" value="Unassembled WGS sequence"/>
</dbReference>
<dbReference type="AlphaFoldDB" id="A0A8X6UBU4"/>
<comment type="caution">
    <text evidence="13">The sequence shown here is derived from an EMBL/GenBank/DDBJ whole genome shotgun (WGS) entry which is preliminary data.</text>
</comment>
<keyword evidence="9" id="KW-0472">Membrane</keyword>
<dbReference type="GO" id="GO:0015280">
    <property type="term" value="F:ligand-gated sodium channel activity"/>
    <property type="evidence" value="ECO:0007669"/>
    <property type="project" value="TreeGrafter"/>
</dbReference>
<reference evidence="13" key="1">
    <citation type="submission" date="2020-08" db="EMBL/GenBank/DDBJ databases">
        <title>Multicomponent nature underlies the extraordinary mechanical properties of spider dragline silk.</title>
        <authorList>
            <person name="Kono N."/>
            <person name="Nakamura H."/>
            <person name="Mori M."/>
            <person name="Yoshida Y."/>
            <person name="Ohtoshi R."/>
            <person name="Malay A.D."/>
            <person name="Moran D.A.P."/>
            <person name="Tomita M."/>
            <person name="Numata K."/>
            <person name="Arakawa K."/>
        </authorList>
    </citation>
    <scope>NUCLEOTIDE SEQUENCE</scope>
</reference>
<dbReference type="OrthoDB" id="10051479at2759"/>
<dbReference type="PANTHER" id="PTHR11690">
    <property type="entry name" value="AMILORIDE-SENSITIVE SODIUM CHANNEL-RELATED"/>
    <property type="match status" value="1"/>
</dbReference>
<evidence type="ECO:0000256" key="6">
    <source>
        <dbReference type="ARBA" id="ARBA00022989"/>
    </source>
</evidence>
<evidence type="ECO:0000256" key="1">
    <source>
        <dbReference type="ARBA" id="ARBA00004141"/>
    </source>
</evidence>
<protein>
    <submittedName>
        <fullName evidence="13">Amiloride-sensitive sodium channel subunit alpha</fullName>
    </submittedName>
</protein>
<keyword evidence="10 12" id="KW-0739">Sodium transport</keyword>
<feature type="non-terminal residue" evidence="13">
    <location>
        <position position="257"/>
    </location>
</feature>
<organism evidence="13 14">
    <name type="scientific">Nephila pilipes</name>
    <name type="common">Giant wood spider</name>
    <name type="synonym">Nephila maculata</name>
    <dbReference type="NCBI Taxonomy" id="299642"/>
    <lineage>
        <taxon>Eukaryota</taxon>
        <taxon>Metazoa</taxon>
        <taxon>Ecdysozoa</taxon>
        <taxon>Arthropoda</taxon>
        <taxon>Chelicerata</taxon>
        <taxon>Arachnida</taxon>
        <taxon>Araneae</taxon>
        <taxon>Araneomorphae</taxon>
        <taxon>Entelegynae</taxon>
        <taxon>Araneoidea</taxon>
        <taxon>Nephilidae</taxon>
        <taxon>Nephila</taxon>
    </lineage>
</organism>
<dbReference type="InterPro" id="IPR001873">
    <property type="entry name" value="ENaC"/>
</dbReference>
<keyword evidence="14" id="KW-1185">Reference proteome</keyword>
<dbReference type="Gene3D" id="2.60.470.10">
    <property type="entry name" value="Acid-sensing ion channels like domains"/>
    <property type="match status" value="1"/>
</dbReference>
<evidence type="ECO:0000256" key="8">
    <source>
        <dbReference type="ARBA" id="ARBA00023065"/>
    </source>
</evidence>
<evidence type="ECO:0000256" key="7">
    <source>
        <dbReference type="ARBA" id="ARBA00023053"/>
    </source>
</evidence>
<dbReference type="EMBL" id="BMAW01026727">
    <property type="protein sequence ID" value="GFT98572.1"/>
    <property type="molecule type" value="Genomic_DNA"/>
</dbReference>
<dbReference type="GO" id="GO:0005886">
    <property type="term" value="C:plasma membrane"/>
    <property type="evidence" value="ECO:0007669"/>
    <property type="project" value="TreeGrafter"/>
</dbReference>
<evidence type="ECO:0000256" key="10">
    <source>
        <dbReference type="ARBA" id="ARBA00023201"/>
    </source>
</evidence>
<evidence type="ECO:0000313" key="13">
    <source>
        <dbReference type="EMBL" id="GFT98572.1"/>
    </source>
</evidence>
<name>A0A8X6UBU4_NEPPI</name>
<keyword evidence="8 12" id="KW-0406">Ion transport</keyword>
<keyword evidence="11 12" id="KW-0407">Ion channel</keyword>
<keyword evidence="6" id="KW-1133">Transmembrane helix</keyword>
<keyword evidence="5 12" id="KW-0812">Transmembrane</keyword>
<evidence type="ECO:0000256" key="9">
    <source>
        <dbReference type="ARBA" id="ARBA00023136"/>
    </source>
</evidence>
<evidence type="ECO:0000256" key="11">
    <source>
        <dbReference type="ARBA" id="ARBA00023303"/>
    </source>
</evidence>
<evidence type="ECO:0000256" key="5">
    <source>
        <dbReference type="ARBA" id="ARBA00022692"/>
    </source>
</evidence>
<proteinExistence type="inferred from homology"/>
<keyword evidence="4 12" id="KW-0894">Sodium channel</keyword>
<evidence type="ECO:0000256" key="4">
    <source>
        <dbReference type="ARBA" id="ARBA00022461"/>
    </source>
</evidence>
<evidence type="ECO:0000256" key="12">
    <source>
        <dbReference type="RuleBase" id="RU000679"/>
    </source>
</evidence>
<evidence type="ECO:0000256" key="2">
    <source>
        <dbReference type="ARBA" id="ARBA00007193"/>
    </source>
</evidence>
<dbReference type="Pfam" id="PF00858">
    <property type="entry name" value="ASC"/>
    <property type="match status" value="1"/>
</dbReference>
<comment type="similarity">
    <text evidence="2 12">Belongs to the amiloride-sensitive sodium channel (TC 1.A.6) family.</text>
</comment>
<gene>
    <name evidence="13" type="primary">SCNN1A</name>
    <name evidence="13" type="ORF">NPIL_585341</name>
</gene>
<evidence type="ECO:0000313" key="14">
    <source>
        <dbReference type="Proteomes" id="UP000887013"/>
    </source>
</evidence>
<comment type="subcellular location">
    <subcellularLocation>
        <location evidence="1">Membrane</location>
        <topology evidence="1">Multi-pass membrane protein</topology>
    </subcellularLocation>
</comment>
<dbReference type="PRINTS" id="PR01078">
    <property type="entry name" value="AMINACHANNEL"/>
</dbReference>
<sequence>MYAFLLSQNFLNHYTNLDADSRYCYGYNLYDLVSQCSFNSSPCHDNTFSSFQSIQYGNCFTFNRNTFEGKSAFRVNKAGDDTGLELVLDVMLYSYLNITASAGVRVTVHSPDENPNPVEEGFNIIPGYETQVSVTKTSVQRLPAPYRDRCRDYKTDNDSDNAIGSQFSCVRECMQQISQQLCGCVDPFLLASDLMILCDLKNKTQMSCLDNMLEIINKKGLPCECPLPCMSTTYDLKISTTLLKSIDINTDYSLRWS</sequence>
<dbReference type="PANTHER" id="PTHR11690:SF248">
    <property type="entry name" value="PICKPOCKET 17, ISOFORM A"/>
    <property type="match status" value="1"/>
</dbReference>
<keyword evidence="3 12" id="KW-0813">Transport</keyword>
<accession>A0A8X6UBU4</accession>